<evidence type="ECO:0000313" key="1">
    <source>
        <dbReference type="EMBL" id="SHH86405.1"/>
    </source>
</evidence>
<dbReference type="STRING" id="947013.SAMN04488109_5664"/>
<dbReference type="EMBL" id="FQWQ01000005">
    <property type="protein sequence ID" value="SHH86405.1"/>
    <property type="molecule type" value="Genomic_DNA"/>
</dbReference>
<gene>
    <name evidence="1" type="ORF">SAMN04488109_5664</name>
</gene>
<reference evidence="1 2" key="1">
    <citation type="submission" date="2016-11" db="EMBL/GenBank/DDBJ databases">
        <authorList>
            <person name="Jaros S."/>
            <person name="Januszkiewicz K."/>
            <person name="Wedrychowicz H."/>
        </authorList>
    </citation>
    <scope>NUCLEOTIDE SEQUENCE [LARGE SCALE GENOMIC DNA]</scope>
    <source>
        <strain evidence="1 2">DSM 24574</strain>
    </source>
</reference>
<name>A0A1M5WFW4_9BACT</name>
<dbReference type="OrthoDB" id="922982at2"/>
<dbReference type="AlphaFoldDB" id="A0A1M5WFW4"/>
<evidence type="ECO:0008006" key="3">
    <source>
        <dbReference type="Google" id="ProtNLM"/>
    </source>
</evidence>
<dbReference type="Proteomes" id="UP000184212">
    <property type="component" value="Unassembled WGS sequence"/>
</dbReference>
<keyword evidence="2" id="KW-1185">Reference proteome</keyword>
<organism evidence="1 2">
    <name type="scientific">Chryseolinea serpens</name>
    <dbReference type="NCBI Taxonomy" id="947013"/>
    <lineage>
        <taxon>Bacteria</taxon>
        <taxon>Pseudomonadati</taxon>
        <taxon>Bacteroidota</taxon>
        <taxon>Cytophagia</taxon>
        <taxon>Cytophagales</taxon>
        <taxon>Fulvivirgaceae</taxon>
        <taxon>Chryseolinea</taxon>
    </lineage>
</organism>
<sequence length="355" mass="40466">MRLTISNIKTRLITISSGIVLLVLNNCVTPFEPERRDIDKQLVVSGSITDGPGPHFISVNYTPPYSDIKQKSYLYPNNARVFLYDDTGYEEELSPTTYGTYKTADDTKGVPGRTYHVTIVLENGTRYESRPELMAPVPAIDTLFAEFKPLPSTDVPGKFSVYLETTDAPETNNYYWWNWEHYETLPYCKIVALPGGGRLAYPCCNPCWRITFCDGCFSLTSDYLSNGKRLRRQHITDVPYDSKDPYYIMVKQQSISEDAFKFWSAVYDQLNNTGGVFDKSPATIQGNIFNVSDPTEQVLGYFMANSVVQRYFYVDRNVDVLLVRRPFNPYEIAETCVNCENQVGRTNVMPPGWIN</sequence>
<dbReference type="Pfam" id="PF14054">
    <property type="entry name" value="DUF4249"/>
    <property type="match status" value="1"/>
</dbReference>
<dbReference type="RefSeq" id="WP_073141442.1">
    <property type="nucleotide sequence ID" value="NZ_FQWQ01000005.1"/>
</dbReference>
<protein>
    <recommendedName>
        <fullName evidence="3">DUF4249 domain-containing protein</fullName>
    </recommendedName>
</protein>
<dbReference type="InterPro" id="IPR025345">
    <property type="entry name" value="DUF4249"/>
</dbReference>
<evidence type="ECO:0000313" key="2">
    <source>
        <dbReference type="Proteomes" id="UP000184212"/>
    </source>
</evidence>
<proteinExistence type="predicted"/>
<accession>A0A1M5WFW4</accession>